<name>A0A0R3X962_HYDTA</name>
<feature type="region of interest" description="Disordered" evidence="1">
    <location>
        <begin position="1"/>
        <end position="24"/>
    </location>
</feature>
<dbReference type="EMBL" id="UYWX01021289">
    <property type="protein sequence ID" value="VDM35052.1"/>
    <property type="molecule type" value="Genomic_DNA"/>
</dbReference>
<reference evidence="4" key="1">
    <citation type="submission" date="2017-02" db="UniProtKB">
        <authorList>
            <consortium name="WormBaseParasite"/>
        </authorList>
    </citation>
    <scope>IDENTIFICATION</scope>
</reference>
<evidence type="ECO:0000313" key="3">
    <source>
        <dbReference type="Proteomes" id="UP000274429"/>
    </source>
</evidence>
<reference evidence="2 3" key="2">
    <citation type="submission" date="2018-11" db="EMBL/GenBank/DDBJ databases">
        <authorList>
            <consortium name="Pathogen Informatics"/>
        </authorList>
    </citation>
    <scope>NUCLEOTIDE SEQUENCE [LARGE SCALE GENOMIC DNA]</scope>
</reference>
<evidence type="ECO:0000256" key="1">
    <source>
        <dbReference type="SAM" id="MobiDB-lite"/>
    </source>
</evidence>
<evidence type="ECO:0000313" key="4">
    <source>
        <dbReference type="WBParaSite" id="TTAC_0001008701-mRNA-1"/>
    </source>
</evidence>
<dbReference type="AlphaFoldDB" id="A0A0R3X962"/>
<proteinExistence type="predicted"/>
<dbReference type="STRING" id="6205.A0A0R3X962"/>
<dbReference type="OrthoDB" id="73788at2759"/>
<dbReference type="Proteomes" id="UP000274429">
    <property type="component" value="Unassembled WGS sequence"/>
</dbReference>
<evidence type="ECO:0000313" key="2">
    <source>
        <dbReference type="EMBL" id="VDM35052.1"/>
    </source>
</evidence>
<organism evidence="4">
    <name type="scientific">Hydatigena taeniaeformis</name>
    <name type="common">Feline tapeworm</name>
    <name type="synonym">Taenia taeniaeformis</name>
    <dbReference type="NCBI Taxonomy" id="6205"/>
    <lineage>
        <taxon>Eukaryota</taxon>
        <taxon>Metazoa</taxon>
        <taxon>Spiralia</taxon>
        <taxon>Lophotrochozoa</taxon>
        <taxon>Platyhelminthes</taxon>
        <taxon>Cestoda</taxon>
        <taxon>Eucestoda</taxon>
        <taxon>Cyclophyllidea</taxon>
        <taxon>Taeniidae</taxon>
        <taxon>Hydatigera</taxon>
    </lineage>
</organism>
<protein>
    <submittedName>
        <fullName evidence="4">ICA69 domain-containing protein</fullName>
    </submittedName>
</protein>
<gene>
    <name evidence="2" type="ORF">TTAC_LOCUS10072</name>
</gene>
<dbReference type="WBParaSite" id="TTAC_0001008701-mRNA-1">
    <property type="protein sequence ID" value="TTAC_0001008701-mRNA-1"/>
    <property type="gene ID" value="TTAC_0001008701"/>
</dbReference>
<sequence>MDSNGLPAAPLEVDSKPSGAESPQNDYFGWLKSTFSQSADVWSHIKRDVSEVAQSVAASDPLTAAKGTATSVYRQFSDAFHSFQQEGARADPPPSDPIIPNGNCQLQLLQLLTFLRWV</sequence>
<accession>A0A0R3X962</accession>
<keyword evidence="3" id="KW-1185">Reference proteome</keyword>